<sequence length="317" mass="33152">MPESLGPSEAVLAAAVARRHLIDGESKVDLANALGISRFKVARLLDAARQSGMVRIEIVSPLGIDTDRSARLREALALEHCVVVPGSGTQADPGVSAAAAALLTEMATDKDVLGLPWSRSVSRMVDALEWLPEIPVVQLSGAMVTPEEDSSSVDVVRRAGRIAGGRWHVFYSPLLLDDAASADVMRRQPPVKAALDHVKDVTLAVIGLGAWTSGRSTIHDVLSVAERRAVTRAGAVGEAAGVFFDTEGRVVETPLTARVVGLTGTQLRGIRHVVAIAHGAEKVDAIAAAVRGDLIDSLVTTAETADALLAASPDSRP</sequence>
<dbReference type="AlphaFoldDB" id="A0A0A0JM95"/>
<dbReference type="Gene3D" id="3.40.50.1360">
    <property type="match status" value="1"/>
</dbReference>
<dbReference type="InterPro" id="IPR036388">
    <property type="entry name" value="WH-like_DNA-bd_sf"/>
</dbReference>
<evidence type="ECO:0000256" key="2">
    <source>
        <dbReference type="ARBA" id="ARBA00023015"/>
    </source>
</evidence>
<proteinExistence type="inferred from homology"/>
<dbReference type="InterPro" id="IPR051054">
    <property type="entry name" value="SorC_transcr_regulators"/>
</dbReference>
<evidence type="ECO:0000259" key="5">
    <source>
        <dbReference type="Pfam" id="PF04198"/>
    </source>
</evidence>
<keyword evidence="2" id="KW-0805">Transcription regulation</keyword>
<dbReference type="SUPFAM" id="SSF100950">
    <property type="entry name" value="NagB/RpiA/CoA transferase-like"/>
    <property type="match status" value="1"/>
</dbReference>
<dbReference type="InterPro" id="IPR037171">
    <property type="entry name" value="NagB/RpiA_transferase-like"/>
</dbReference>
<dbReference type="RefSeq" id="WP_169743069.1">
    <property type="nucleotide sequence ID" value="NZ_AVPK01000004.1"/>
</dbReference>
<dbReference type="GO" id="GO:0030246">
    <property type="term" value="F:carbohydrate binding"/>
    <property type="evidence" value="ECO:0007669"/>
    <property type="project" value="InterPro"/>
</dbReference>
<dbReference type="GO" id="GO:0003677">
    <property type="term" value="F:DNA binding"/>
    <property type="evidence" value="ECO:0007669"/>
    <property type="project" value="UniProtKB-KW"/>
</dbReference>
<keyword evidence="4" id="KW-0804">Transcription</keyword>
<comment type="similarity">
    <text evidence="1">Belongs to the SorC transcriptional regulatory family.</text>
</comment>
<reference evidence="6 7" key="1">
    <citation type="submission" date="2013-08" db="EMBL/GenBank/DDBJ databases">
        <title>The genome sequence of Knoellia subterranea.</title>
        <authorList>
            <person name="Zhu W."/>
            <person name="Wang G."/>
        </authorList>
    </citation>
    <scope>NUCLEOTIDE SEQUENCE [LARGE SCALE GENOMIC DNA]</scope>
    <source>
        <strain evidence="6 7">KCTC 19937</strain>
    </source>
</reference>
<keyword evidence="3" id="KW-0238">DNA-binding</keyword>
<evidence type="ECO:0000256" key="3">
    <source>
        <dbReference type="ARBA" id="ARBA00023125"/>
    </source>
</evidence>
<evidence type="ECO:0000313" key="6">
    <source>
        <dbReference type="EMBL" id="KGN37874.1"/>
    </source>
</evidence>
<evidence type="ECO:0000313" key="7">
    <source>
        <dbReference type="Proteomes" id="UP000030011"/>
    </source>
</evidence>
<comment type="caution">
    <text evidence="6">The sequence shown here is derived from an EMBL/GenBank/DDBJ whole genome shotgun (WGS) entry which is preliminary data.</text>
</comment>
<keyword evidence="7" id="KW-1185">Reference proteome</keyword>
<dbReference type="STRING" id="1385521.N803_12500"/>
<dbReference type="Pfam" id="PF04198">
    <property type="entry name" value="Sugar-bind"/>
    <property type="match status" value="1"/>
</dbReference>
<organism evidence="6 7">
    <name type="scientific">Knoellia subterranea KCTC 19937</name>
    <dbReference type="NCBI Taxonomy" id="1385521"/>
    <lineage>
        <taxon>Bacteria</taxon>
        <taxon>Bacillati</taxon>
        <taxon>Actinomycetota</taxon>
        <taxon>Actinomycetes</taxon>
        <taxon>Micrococcales</taxon>
        <taxon>Intrasporangiaceae</taxon>
        <taxon>Knoellia</taxon>
    </lineage>
</organism>
<dbReference type="PANTHER" id="PTHR34294">
    <property type="entry name" value="TRANSCRIPTIONAL REGULATOR-RELATED"/>
    <property type="match status" value="1"/>
</dbReference>
<accession>A0A0A0JM95</accession>
<evidence type="ECO:0000256" key="1">
    <source>
        <dbReference type="ARBA" id="ARBA00010466"/>
    </source>
</evidence>
<dbReference type="Gene3D" id="1.10.10.10">
    <property type="entry name" value="Winged helix-like DNA-binding domain superfamily/Winged helix DNA-binding domain"/>
    <property type="match status" value="1"/>
</dbReference>
<dbReference type="eggNOG" id="COG2390">
    <property type="taxonomic scope" value="Bacteria"/>
</dbReference>
<dbReference type="InterPro" id="IPR007324">
    <property type="entry name" value="Sugar-bd_dom_put"/>
</dbReference>
<feature type="domain" description="Sugar-binding" evidence="5">
    <location>
        <begin position="65"/>
        <end position="310"/>
    </location>
</feature>
<protein>
    <recommendedName>
        <fullName evidence="5">Sugar-binding domain-containing protein</fullName>
    </recommendedName>
</protein>
<gene>
    <name evidence="6" type="ORF">N803_12500</name>
</gene>
<dbReference type="PANTHER" id="PTHR34294:SF1">
    <property type="entry name" value="TRANSCRIPTIONAL REGULATOR LSRR"/>
    <property type="match status" value="1"/>
</dbReference>
<dbReference type="EMBL" id="AVPK01000004">
    <property type="protein sequence ID" value="KGN37874.1"/>
    <property type="molecule type" value="Genomic_DNA"/>
</dbReference>
<name>A0A0A0JM95_9MICO</name>
<dbReference type="Proteomes" id="UP000030011">
    <property type="component" value="Unassembled WGS sequence"/>
</dbReference>
<evidence type="ECO:0000256" key="4">
    <source>
        <dbReference type="ARBA" id="ARBA00023163"/>
    </source>
</evidence>